<dbReference type="PANTHER" id="PTHR33395">
    <property type="entry name" value="TRANSCRIPTASE, PUTATIVE-RELATED-RELATED"/>
    <property type="match status" value="1"/>
</dbReference>
<feature type="region of interest" description="Disordered" evidence="1">
    <location>
        <begin position="33"/>
        <end position="90"/>
    </location>
</feature>
<reference evidence="3" key="1">
    <citation type="submission" date="2022-10" db="EMBL/GenBank/DDBJ databases">
        <title>Genome assembly of Pristionchus species.</title>
        <authorList>
            <person name="Yoshida K."/>
            <person name="Sommer R.J."/>
        </authorList>
    </citation>
    <scope>NUCLEOTIDE SEQUENCE [LARGE SCALE GENOMIC DNA]</scope>
    <source>
        <strain evidence="3">RS5460</strain>
    </source>
</reference>
<feature type="compositionally biased region" description="Polar residues" evidence="1">
    <location>
        <begin position="242"/>
        <end position="256"/>
    </location>
</feature>
<dbReference type="EMBL" id="BTRK01000003">
    <property type="protein sequence ID" value="GMR39862.1"/>
    <property type="molecule type" value="Genomic_DNA"/>
</dbReference>
<accession>A0AAN4ZER7</accession>
<evidence type="ECO:0000256" key="1">
    <source>
        <dbReference type="SAM" id="MobiDB-lite"/>
    </source>
</evidence>
<evidence type="ECO:0000313" key="3">
    <source>
        <dbReference type="Proteomes" id="UP001328107"/>
    </source>
</evidence>
<feature type="non-terminal residue" evidence="2">
    <location>
        <position position="979"/>
    </location>
</feature>
<feature type="non-terminal residue" evidence="2">
    <location>
        <position position="1"/>
    </location>
</feature>
<sequence>TYEDLLQFCICLQNKLDKEQSYSHSLEKRICELETRFPPPPDSSVANGDDDEMDTPSSSAATAPPVVANTASSPTTIPSPIPSPSNETSSDLERSIVIARLPVDSSLSPLKQVQRDYNQVVELTALAGFPCLPVSVYRMPPADVNSPHCRLTKVVLPTRKHAAFLVKNANRISRDSSFKDVYIRPSYADKDDARRKIPGRGCGRNGPEPSPSSIPTVPRSQTLPQTVGIPSRNRARSRRDSVFSSATNRGPNNLNTRPRQNHPNPIPPPRQSPPFLPQNTRNRYGAPPPPLFNPIPLNPFPNQPKHHSDRHSLSFSAILANCRSIQNKLQYLSQTLSKKYAMICLTETWLSPSFLNSLLLGDHDQYYNVFRRDRNSRGGGVAIILHSSISAAQIADETVPDSHELLAVDVDINGDLVRIVCAYRSPKASTFVQQPTRKENILDLLLCNHPGLISQTEVGPPFELSDHSTVEFKFTMSHSTPTFTLRRDYRNADYDLINSQLANIDWTSAFSKIANVDLMYDLLISVIQKSIDTHVPWTKVSLSHGKLPPHIERLLGKRFQAWHKSINSNDPNDERDFEILNKKFRKELQRYHKTIEKKIIESDDKNKFFRFMKRCANKSKGVEGLKRADGILVMDDLGKANLLAETFVSVFTVDDGKLPNTGALPQLGTYEEPQFLRHEICAIIEKWKRSSCKTPENIDLTFIKRIAVPISEALEIIFRNSYQSGTVPSHWRHSIVTPVKKSPPKGNSSAPLQAAIDTIVHWSEKWQLPLAAHKCNSLHLGRANTMRTYTIGTSTLEQKQTVKDLGFVIQKSLSFSDHCTTISINAKTTCHTILRALRTKNIEVLLKTYSMYIRPILESASSVFNPYQNKDKKELEKVQNYFTRRLFMRCFDHTWENMPTAFDRNKKLGIESLEKRRITIDVRVATNLIRGKYSISNRKQHYFKIYYTRNGMNFNNPGSNHNYRHNSFFPRAARLLVNT</sequence>
<protein>
    <recommendedName>
        <fullName evidence="4">Endonuclease/exonuclease/phosphatase domain-containing protein</fullName>
    </recommendedName>
</protein>
<proteinExistence type="predicted"/>
<comment type="caution">
    <text evidence="2">The sequence shown here is derived from an EMBL/GenBank/DDBJ whole genome shotgun (WGS) entry which is preliminary data.</text>
</comment>
<feature type="compositionally biased region" description="Polar residues" evidence="1">
    <location>
        <begin position="211"/>
        <end position="225"/>
    </location>
</feature>
<dbReference type="GO" id="GO:0031012">
    <property type="term" value="C:extracellular matrix"/>
    <property type="evidence" value="ECO:0007669"/>
    <property type="project" value="TreeGrafter"/>
</dbReference>
<name>A0AAN4ZER7_9BILA</name>
<evidence type="ECO:0008006" key="4">
    <source>
        <dbReference type="Google" id="ProtNLM"/>
    </source>
</evidence>
<dbReference type="PRINTS" id="PR01345">
    <property type="entry name" value="CERVTRCPTASE"/>
</dbReference>
<dbReference type="Proteomes" id="UP001328107">
    <property type="component" value="Unassembled WGS sequence"/>
</dbReference>
<dbReference type="PANTHER" id="PTHR33395:SF21">
    <property type="entry name" value="PERICARDIN"/>
    <property type="match status" value="1"/>
</dbReference>
<organism evidence="2 3">
    <name type="scientific">Pristionchus mayeri</name>
    <dbReference type="NCBI Taxonomy" id="1317129"/>
    <lineage>
        <taxon>Eukaryota</taxon>
        <taxon>Metazoa</taxon>
        <taxon>Ecdysozoa</taxon>
        <taxon>Nematoda</taxon>
        <taxon>Chromadorea</taxon>
        <taxon>Rhabditida</taxon>
        <taxon>Rhabditina</taxon>
        <taxon>Diplogasteromorpha</taxon>
        <taxon>Diplogasteroidea</taxon>
        <taxon>Neodiplogasteridae</taxon>
        <taxon>Pristionchus</taxon>
    </lineage>
</organism>
<feature type="compositionally biased region" description="Pro residues" evidence="1">
    <location>
        <begin position="264"/>
        <end position="276"/>
    </location>
</feature>
<dbReference type="Gene3D" id="3.60.10.10">
    <property type="entry name" value="Endonuclease/exonuclease/phosphatase"/>
    <property type="match status" value="1"/>
</dbReference>
<gene>
    <name evidence="2" type="ORF">PMAYCL1PPCAC_10057</name>
</gene>
<feature type="region of interest" description="Disordered" evidence="1">
    <location>
        <begin position="189"/>
        <end position="292"/>
    </location>
</feature>
<dbReference type="SUPFAM" id="SSF56219">
    <property type="entry name" value="DNase I-like"/>
    <property type="match status" value="1"/>
</dbReference>
<evidence type="ECO:0000313" key="2">
    <source>
        <dbReference type="EMBL" id="GMR39862.1"/>
    </source>
</evidence>
<feature type="compositionally biased region" description="Low complexity" evidence="1">
    <location>
        <begin position="55"/>
        <end position="76"/>
    </location>
</feature>
<dbReference type="AlphaFoldDB" id="A0AAN4ZER7"/>
<dbReference type="GO" id="GO:0007508">
    <property type="term" value="P:larval heart development"/>
    <property type="evidence" value="ECO:0007669"/>
    <property type="project" value="TreeGrafter"/>
</dbReference>
<keyword evidence="3" id="KW-1185">Reference proteome</keyword>
<dbReference type="GO" id="GO:0061343">
    <property type="term" value="P:cell adhesion involved in heart morphogenesis"/>
    <property type="evidence" value="ECO:0007669"/>
    <property type="project" value="TreeGrafter"/>
</dbReference>
<dbReference type="InterPro" id="IPR036691">
    <property type="entry name" value="Endo/exonu/phosph_ase_sf"/>
</dbReference>